<organism evidence="2 3">
    <name type="scientific">Orchesella dallaii</name>
    <dbReference type="NCBI Taxonomy" id="48710"/>
    <lineage>
        <taxon>Eukaryota</taxon>
        <taxon>Metazoa</taxon>
        <taxon>Ecdysozoa</taxon>
        <taxon>Arthropoda</taxon>
        <taxon>Hexapoda</taxon>
        <taxon>Collembola</taxon>
        <taxon>Entomobryomorpha</taxon>
        <taxon>Entomobryoidea</taxon>
        <taxon>Orchesellidae</taxon>
        <taxon>Orchesellinae</taxon>
        <taxon>Orchesella</taxon>
    </lineage>
</organism>
<sequence>MAEAPERKGEVLVSGKRKRPNRISKYLTEKRKKKMLEFLDIFKANPQIYPDYQTDAWTNAMIAYMNDPTVLPSHIKHWMRKHHIFELFYRSHRSLSNPPQNRNRDSPSGSEDRNPNVQIQSTPTTSAGALAEITSTGAFPGTSSTVYAGASAGTSTGGIFAGASVNTAVTIVETSCEVTSVGASAGTSAGRSFAGASVNTDVPFVETTCDVTSAGTTYVVTSAGIIYNLTSVAATHSITTVDTTSSGTFGDTSSAIDSTATTCSDVTSACTTSTTAAVTYTGTSTAGTEITFSERANNGNQLSVPAQPNGTDSAHVSDDSLMLLDCPLRPYTPILCSHCGKFL</sequence>
<proteinExistence type="predicted"/>
<keyword evidence="3" id="KW-1185">Reference proteome</keyword>
<protein>
    <submittedName>
        <fullName evidence="2">Uncharacterized protein</fullName>
    </submittedName>
</protein>
<feature type="compositionally biased region" description="Basic and acidic residues" evidence="1">
    <location>
        <begin position="102"/>
        <end position="114"/>
    </location>
</feature>
<dbReference type="EMBL" id="CAXLJM020000036">
    <property type="protein sequence ID" value="CAL8106139.1"/>
    <property type="molecule type" value="Genomic_DNA"/>
</dbReference>
<gene>
    <name evidence="2" type="ORF">ODALV1_LOCUS12291</name>
</gene>
<feature type="region of interest" description="Disordered" evidence="1">
    <location>
        <begin position="94"/>
        <end position="126"/>
    </location>
</feature>
<comment type="caution">
    <text evidence="2">The sequence shown here is derived from an EMBL/GenBank/DDBJ whole genome shotgun (WGS) entry which is preliminary data.</text>
</comment>
<evidence type="ECO:0000313" key="2">
    <source>
        <dbReference type="EMBL" id="CAL8106139.1"/>
    </source>
</evidence>
<feature type="compositionally biased region" description="Polar residues" evidence="1">
    <location>
        <begin position="115"/>
        <end position="126"/>
    </location>
</feature>
<dbReference type="Proteomes" id="UP001642540">
    <property type="component" value="Unassembled WGS sequence"/>
</dbReference>
<reference evidence="2 3" key="1">
    <citation type="submission" date="2024-08" db="EMBL/GenBank/DDBJ databases">
        <authorList>
            <person name="Cucini C."/>
            <person name="Frati F."/>
        </authorList>
    </citation>
    <scope>NUCLEOTIDE SEQUENCE [LARGE SCALE GENOMIC DNA]</scope>
</reference>
<evidence type="ECO:0000313" key="3">
    <source>
        <dbReference type="Proteomes" id="UP001642540"/>
    </source>
</evidence>
<accession>A0ABP1QJY3</accession>
<evidence type="ECO:0000256" key="1">
    <source>
        <dbReference type="SAM" id="MobiDB-lite"/>
    </source>
</evidence>
<name>A0ABP1QJY3_9HEXA</name>